<dbReference type="Proteomes" id="UP001374584">
    <property type="component" value="Unassembled WGS sequence"/>
</dbReference>
<sequence length="230" mass="26056">MTSNQGPGVRSKVLGKAKPQVLVQWENNTPRNAFPHTFQARYRTHLQGPTISDRERSFLSAQNSPLFLLHFLASTTPSRPSYLEQDHGLASLTDMDACHRANNFVSRSMTIGYATSYITTGLRNTLPVFSPRSKRFHDTRFEDHHSHFLAACFLCKKSLGDNRDIFMYRGDTPFCSQECRQEQIEIDEAKEKNMNLSSSMKALRNKEQRKSTSPNKAQGYSYRTGAVAAA</sequence>
<accession>A0AAN9M316</accession>
<dbReference type="InterPro" id="IPR007650">
    <property type="entry name" value="Zf-FLZ_dom"/>
</dbReference>
<dbReference type="PROSITE" id="PS51795">
    <property type="entry name" value="ZF_FLZ"/>
    <property type="match status" value="1"/>
</dbReference>
<evidence type="ECO:0000256" key="1">
    <source>
        <dbReference type="ARBA" id="ARBA00009374"/>
    </source>
</evidence>
<proteinExistence type="inferred from homology"/>
<keyword evidence="2" id="KW-0479">Metal-binding</keyword>
<feature type="region of interest" description="Disordered" evidence="5">
    <location>
        <begin position="191"/>
        <end position="230"/>
    </location>
</feature>
<dbReference type="InterPro" id="IPR044533">
    <property type="entry name" value="FLZ1/2/3"/>
</dbReference>
<evidence type="ECO:0000313" key="7">
    <source>
        <dbReference type="EMBL" id="KAK7346799.1"/>
    </source>
</evidence>
<feature type="zinc finger region" description="FLZ-type" evidence="4">
    <location>
        <begin position="147"/>
        <end position="191"/>
    </location>
</feature>
<evidence type="ECO:0000313" key="8">
    <source>
        <dbReference type="Proteomes" id="UP001374584"/>
    </source>
</evidence>
<evidence type="ECO:0000256" key="4">
    <source>
        <dbReference type="PROSITE-ProRule" id="PRU01131"/>
    </source>
</evidence>
<keyword evidence="3" id="KW-0862">Zinc</keyword>
<evidence type="ECO:0000256" key="2">
    <source>
        <dbReference type="ARBA" id="ARBA00022723"/>
    </source>
</evidence>
<evidence type="ECO:0000259" key="6">
    <source>
        <dbReference type="PROSITE" id="PS51795"/>
    </source>
</evidence>
<evidence type="ECO:0000256" key="3">
    <source>
        <dbReference type="ARBA" id="ARBA00022771"/>
    </source>
</evidence>
<gene>
    <name evidence="7" type="ORF">VNO80_21322</name>
</gene>
<comment type="similarity">
    <text evidence="1">Belongs to the FLZ family.</text>
</comment>
<name>A0AAN9M316_PHACN</name>
<dbReference type="Pfam" id="PF04570">
    <property type="entry name" value="zf-FLZ"/>
    <property type="match status" value="1"/>
</dbReference>
<feature type="domain" description="FLZ-type" evidence="6">
    <location>
        <begin position="147"/>
        <end position="191"/>
    </location>
</feature>
<dbReference type="GO" id="GO:0008270">
    <property type="term" value="F:zinc ion binding"/>
    <property type="evidence" value="ECO:0007669"/>
    <property type="project" value="UniProtKB-KW"/>
</dbReference>
<dbReference type="PANTHER" id="PTHR46057">
    <property type="entry name" value="FCS-LIKE ZINC FINGER 1-RELATED"/>
    <property type="match status" value="1"/>
</dbReference>
<comment type="caution">
    <text evidence="7">The sequence shown here is derived from an EMBL/GenBank/DDBJ whole genome shotgun (WGS) entry which is preliminary data.</text>
</comment>
<dbReference type="PANTHER" id="PTHR46057:SF9">
    <property type="entry name" value="FCS-LIKE ZINC FINGER 1"/>
    <property type="match status" value="1"/>
</dbReference>
<reference evidence="7 8" key="1">
    <citation type="submission" date="2024-01" db="EMBL/GenBank/DDBJ databases">
        <title>The genomes of 5 underutilized Papilionoideae crops provide insights into root nodulation and disease resistanc.</title>
        <authorList>
            <person name="Jiang F."/>
        </authorList>
    </citation>
    <scope>NUCLEOTIDE SEQUENCE [LARGE SCALE GENOMIC DNA]</scope>
    <source>
        <strain evidence="7">JINMINGXINNONG_FW02</strain>
        <tissue evidence="7">Leaves</tissue>
    </source>
</reference>
<keyword evidence="3" id="KW-0863">Zinc-finger</keyword>
<protein>
    <recommendedName>
        <fullName evidence="6">FLZ-type domain-containing protein</fullName>
    </recommendedName>
</protein>
<organism evidence="7 8">
    <name type="scientific">Phaseolus coccineus</name>
    <name type="common">Scarlet runner bean</name>
    <name type="synonym">Phaseolus multiflorus</name>
    <dbReference type="NCBI Taxonomy" id="3886"/>
    <lineage>
        <taxon>Eukaryota</taxon>
        <taxon>Viridiplantae</taxon>
        <taxon>Streptophyta</taxon>
        <taxon>Embryophyta</taxon>
        <taxon>Tracheophyta</taxon>
        <taxon>Spermatophyta</taxon>
        <taxon>Magnoliopsida</taxon>
        <taxon>eudicotyledons</taxon>
        <taxon>Gunneridae</taxon>
        <taxon>Pentapetalae</taxon>
        <taxon>rosids</taxon>
        <taxon>fabids</taxon>
        <taxon>Fabales</taxon>
        <taxon>Fabaceae</taxon>
        <taxon>Papilionoideae</taxon>
        <taxon>50 kb inversion clade</taxon>
        <taxon>NPAAA clade</taxon>
        <taxon>indigoferoid/millettioid clade</taxon>
        <taxon>Phaseoleae</taxon>
        <taxon>Phaseolus</taxon>
    </lineage>
</organism>
<dbReference type="AlphaFoldDB" id="A0AAN9M316"/>
<keyword evidence="8" id="KW-1185">Reference proteome</keyword>
<evidence type="ECO:0000256" key="5">
    <source>
        <dbReference type="SAM" id="MobiDB-lite"/>
    </source>
</evidence>
<dbReference type="EMBL" id="JAYMYR010000008">
    <property type="protein sequence ID" value="KAK7346799.1"/>
    <property type="molecule type" value="Genomic_DNA"/>
</dbReference>